<dbReference type="InterPro" id="IPR008983">
    <property type="entry name" value="Tumour_necrosis_fac-like_dom"/>
</dbReference>
<dbReference type="GO" id="GO:0005164">
    <property type="term" value="F:tumor necrosis factor receptor binding"/>
    <property type="evidence" value="ECO:0007669"/>
    <property type="project" value="InterPro"/>
</dbReference>
<evidence type="ECO:0000256" key="3">
    <source>
        <dbReference type="ARBA" id="ARBA00022514"/>
    </source>
</evidence>
<dbReference type="PROSITE" id="PS50049">
    <property type="entry name" value="THD_2"/>
    <property type="match status" value="1"/>
</dbReference>
<dbReference type="GO" id="GO:0006955">
    <property type="term" value="P:immune response"/>
    <property type="evidence" value="ECO:0007669"/>
    <property type="project" value="InterPro"/>
</dbReference>
<dbReference type="SMART" id="SM00207">
    <property type="entry name" value="TNF"/>
    <property type="match status" value="1"/>
</dbReference>
<keyword evidence="4" id="KW-0472">Membrane</keyword>
<evidence type="ECO:0000259" key="5">
    <source>
        <dbReference type="PROSITE" id="PS50049"/>
    </source>
</evidence>
<dbReference type="GO" id="GO:0016020">
    <property type="term" value="C:membrane"/>
    <property type="evidence" value="ECO:0007669"/>
    <property type="project" value="UniProtKB-SubCell"/>
</dbReference>
<dbReference type="Proteomes" id="UP000245119">
    <property type="component" value="Linkage Group LG14"/>
</dbReference>
<dbReference type="PANTHER" id="PTHR11471">
    <property type="entry name" value="TUMOR NECROSIS FACTOR FAMILY MEMBER"/>
    <property type="match status" value="1"/>
</dbReference>
<comment type="caution">
    <text evidence="6">The sequence shown here is derived from an EMBL/GenBank/DDBJ whole genome shotgun (WGS) entry which is preliminary data.</text>
</comment>
<comment type="similarity">
    <text evidence="2">Belongs to the tumor necrosis factor family.</text>
</comment>
<dbReference type="AlphaFoldDB" id="A0A2T7NCS0"/>
<name>A0A2T7NCS0_POMCA</name>
<dbReference type="GO" id="GO:0005125">
    <property type="term" value="F:cytokine activity"/>
    <property type="evidence" value="ECO:0007669"/>
    <property type="project" value="UniProtKB-KW"/>
</dbReference>
<dbReference type="SUPFAM" id="SSF49842">
    <property type="entry name" value="TNF-like"/>
    <property type="match status" value="1"/>
</dbReference>
<sequence length="208" mass="23680">MHSVLKNTHNNKIKVPQTEVYELKETLTIDAMREKRLRQVKSSMLEIRKDSSMVDRRPAAHLGVSPTINTNSLNDNLALRILWDTSRSPSFITGDLVFKQDRVVVKTPGYYFIYAGLQFMMDPAIVSSSTIVTYVYRDKNDTEVNRKKLMTSRISSCKDWREGQAGPTSTYLAGAFLLHEDDEISVLTTSQSMLQRLPATTYFGIHLI</sequence>
<dbReference type="EMBL" id="PZQS01000014">
    <property type="protein sequence ID" value="PVD18970.1"/>
    <property type="molecule type" value="Genomic_DNA"/>
</dbReference>
<evidence type="ECO:0000313" key="6">
    <source>
        <dbReference type="EMBL" id="PVD18970.1"/>
    </source>
</evidence>
<comment type="subcellular location">
    <subcellularLocation>
        <location evidence="1">Membrane</location>
    </subcellularLocation>
</comment>
<keyword evidence="3" id="KW-0202">Cytokine</keyword>
<gene>
    <name evidence="6" type="ORF">C0Q70_21529</name>
</gene>
<evidence type="ECO:0000313" key="7">
    <source>
        <dbReference type="Proteomes" id="UP000245119"/>
    </source>
</evidence>
<evidence type="ECO:0000256" key="4">
    <source>
        <dbReference type="ARBA" id="ARBA00023136"/>
    </source>
</evidence>
<dbReference type="OrthoDB" id="6121106at2759"/>
<dbReference type="InterPro" id="IPR006052">
    <property type="entry name" value="TNF_dom"/>
</dbReference>
<protein>
    <recommendedName>
        <fullName evidence="5">THD domain-containing protein</fullName>
    </recommendedName>
</protein>
<reference evidence="6 7" key="1">
    <citation type="submission" date="2018-04" db="EMBL/GenBank/DDBJ databases">
        <title>The genome of golden apple snail Pomacea canaliculata provides insight into stress tolerance and invasive adaptation.</title>
        <authorList>
            <person name="Liu C."/>
            <person name="Liu B."/>
            <person name="Ren Y."/>
            <person name="Zhang Y."/>
            <person name="Wang H."/>
            <person name="Li S."/>
            <person name="Jiang F."/>
            <person name="Yin L."/>
            <person name="Zhang G."/>
            <person name="Qian W."/>
            <person name="Fan W."/>
        </authorList>
    </citation>
    <scope>NUCLEOTIDE SEQUENCE [LARGE SCALE GENOMIC DNA]</scope>
    <source>
        <strain evidence="6">SZHN2017</strain>
        <tissue evidence="6">Muscle</tissue>
    </source>
</reference>
<dbReference type="GO" id="GO:0005615">
    <property type="term" value="C:extracellular space"/>
    <property type="evidence" value="ECO:0007669"/>
    <property type="project" value="UniProtKB-KW"/>
</dbReference>
<organism evidence="6 7">
    <name type="scientific">Pomacea canaliculata</name>
    <name type="common">Golden apple snail</name>
    <dbReference type="NCBI Taxonomy" id="400727"/>
    <lineage>
        <taxon>Eukaryota</taxon>
        <taxon>Metazoa</taxon>
        <taxon>Spiralia</taxon>
        <taxon>Lophotrochozoa</taxon>
        <taxon>Mollusca</taxon>
        <taxon>Gastropoda</taxon>
        <taxon>Caenogastropoda</taxon>
        <taxon>Architaenioglossa</taxon>
        <taxon>Ampullarioidea</taxon>
        <taxon>Ampullariidae</taxon>
        <taxon>Pomacea</taxon>
    </lineage>
</organism>
<proteinExistence type="inferred from homology"/>
<dbReference type="PANTHER" id="PTHR11471:SF13">
    <property type="entry name" value="TNF FAMILY PROFILE DOMAIN-CONTAINING PROTEIN"/>
    <property type="match status" value="1"/>
</dbReference>
<dbReference type="Pfam" id="PF00229">
    <property type="entry name" value="TNF"/>
    <property type="match status" value="1"/>
</dbReference>
<dbReference type="Gene3D" id="2.60.120.40">
    <property type="match status" value="1"/>
</dbReference>
<evidence type="ECO:0000256" key="1">
    <source>
        <dbReference type="ARBA" id="ARBA00004370"/>
    </source>
</evidence>
<accession>A0A2T7NCS0</accession>
<evidence type="ECO:0000256" key="2">
    <source>
        <dbReference type="ARBA" id="ARBA00008670"/>
    </source>
</evidence>
<keyword evidence="7" id="KW-1185">Reference proteome</keyword>
<feature type="domain" description="THD" evidence="5">
    <location>
        <begin position="58"/>
        <end position="208"/>
    </location>
</feature>